<keyword evidence="3" id="KW-1185">Reference proteome</keyword>
<name>A0A370HBC1_9NOCA</name>
<feature type="region of interest" description="Disordered" evidence="1">
    <location>
        <begin position="18"/>
        <end position="37"/>
    </location>
</feature>
<gene>
    <name evidence="2" type="ORF">DFR68_102357</name>
</gene>
<evidence type="ECO:0000313" key="2">
    <source>
        <dbReference type="EMBL" id="RDI54233.1"/>
    </source>
</evidence>
<comment type="caution">
    <text evidence="2">The sequence shown here is derived from an EMBL/GenBank/DDBJ whole genome shotgun (WGS) entry which is preliminary data.</text>
</comment>
<dbReference type="EMBL" id="QQAZ01000002">
    <property type="protein sequence ID" value="RDI54233.1"/>
    <property type="molecule type" value="Genomic_DNA"/>
</dbReference>
<organism evidence="2 3">
    <name type="scientific">Nocardia mexicana</name>
    <dbReference type="NCBI Taxonomy" id="279262"/>
    <lineage>
        <taxon>Bacteria</taxon>
        <taxon>Bacillati</taxon>
        <taxon>Actinomycetota</taxon>
        <taxon>Actinomycetes</taxon>
        <taxon>Mycobacteriales</taxon>
        <taxon>Nocardiaceae</taxon>
        <taxon>Nocardia</taxon>
    </lineage>
</organism>
<dbReference type="OrthoDB" id="3400075at2"/>
<evidence type="ECO:0000256" key="1">
    <source>
        <dbReference type="SAM" id="MobiDB-lite"/>
    </source>
</evidence>
<protein>
    <submittedName>
        <fullName evidence="2">Uncharacterized protein</fullName>
    </submittedName>
</protein>
<dbReference type="Proteomes" id="UP000255355">
    <property type="component" value="Unassembled WGS sequence"/>
</dbReference>
<sequence>MVADEPELARIYAEPIPVGPAVLPEPPRDSYSSPAPEELLPREVVGSQRRFTPSPHQWDNARLIVAAARERGLPVYAAVIALATALQESLLENLTVPVDNDSVGLFQQRPSTGWGAPEQLTDPNYAAGTFLDALVARAPDFRHLPLWQSAQATQASAFPEAYAQWEEQAVEMIREILGE</sequence>
<dbReference type="STRING" id="1210089.GCA_001613165_07706"/>
<accession>A0A370HBC1</accession>
<evidence type="ECO:0000313" key="3">
    <source>
        <dbReference type="Proteomes" id="UP000255355"/>
    </source>
</evidence>
<reference evidence="2 3" key="1">
    <citation type="submission" date="2018-07" db="EMBL/GenBank/DDBJ databases">
        <title>Genomic Encyclopedia of Type Strains, Phase IV (KMG-IV): sequencing the most valuable type-strain genomes for metagenomic binning, comparative biology and taxonomic classification.</title>
        <authorList>
            <person name="Goeker M."/>
        </authorList>
    </citation>
    <scope>NUCLEOTIDE SEQUENCE [LARGE SCALE GENOMIC DNA]</scope>
    <source>
        <strain evidence="2 3">DSM 44952</strain>
    </source>
</reference>
<dbReference type="AlphaFoldDB" id="A0A370HBC1"/>
<proteinExistence type="predicted"/>